<organism evidence="4">
    <name type="scientific">uncultured bacterium A1Q1_fos_1246</name>
    <dbReference type="NCBI Taxonomy" id="1256545"/>
    <lineage>
        <taxon>Bacteria</taxon>
        <taxon>environmental samples</taxon>
    </lineage>
</organism>
<evidence type="ECO:0000259" key="3">
    <source>
        <dbReference type="PROSITE" id="PS51186"/>
    </source>
</evidence>
<dbReference type="PANTHER" id="PTHR43877:SF6">
    <property type="entry name" value="GCN5-RELATED N-ACETYLTRANSFERASE"/>
    <property type="match status" value="1"/>
</dbReference>
<dbReference type="Gene3D" id="3.40.630.30">
    <property type="match status" value="1"/>
</dbReference>
<evidence type="ECO:0000256" key="2">
    <source>
        <dbReference type="ARBA" id="ARBA00023315"/>
    </source>
</evidence>
<evidence type="ECO:0000256" key="1">
    <source>
        <dbReference type="ARBA" id="ARBA00022679"/>
    </source>
</evidence>
<feature type="domain" description="N-acetyltransferase" evidence="3">
    <location>
        <begin position="173"/>
        <end position="320"/>
    </location>
</feature>
<keyword evidence="2" id="KW-0012">Acyltransferase</keyword>
<protein>
    <submittedName>
        <fullName evidence="4">GCN5-related N-acetyltransferase</fullName>
    </submittedName>
</protein>
<dbReference type="InterPro" id="IPR000182">
    <property type="entry name" value="GNAT_dom"/>
</dbReference>
<proteinExistence type="predicted"/>
<dbReference type="PROSITE" id="PS51186">
    <property type="entry name" value="GNAT"/>
    <property type="match status" value="2"/>
</dbReference>
<dbReference type="AlphaFoldDB" id="L7W0A6"/>
<dbReference type="CDD" id="cd04301">
    <property type="entry name" value="NAT_SF"/>
    <property type="match status" value="2"/>
</dbReference>
<dbReference type="PANTHER" id="PTHR43877">
    <property type="entry name" value="AMINOALKYLPHOSPHONATE N-ACETYLTRANSFERASE-RELATED-RELATED"/>
    <property type="match status" value="1"/>
</dbReference>
<dbReference type="EMBL" id="JX649913">
    <property type="protein sequence ID" value="AGC72843.1"/>
    <property type="molecule type" value="Genomic_DNA"/>
</dbReference>
<reference evidence="4" key="1">
    <citation type="submission" date="2012-09" db="EMBL/GenBank/DDBJ databases">
        <title>Metagenomic Characterization of a Microbial Community in Wastewater Detects High Levels of Antibiotic Resistance.</title>
        <authorList>
            <person name="Abrams M."/>
            <person name="Caldwell A."/>
            <person name="Vandaei E."/>
            <person name="Lee W."/>
            <person name="Perrott J."/>
            <person name="Khan S.Y."/>
            <person name="Ta J."/>
            <person name="Romero D."/>
            <person name="Nguyen V."/>
            <person name="Pourmand N."/>
            <person name="Ouverney C.C."/>
        </authorList>
    </citation>
    <scope>NUCLEOTIDE SEQUENCE</scope>
</reference>
<keyword evidence="1 4" id="KW-0808">Transferase</keyword>
<name>L7W0A6_9BACT</name>
<dbReference type="InterPro" id="IPR016181">
    <property type="entry name" value="Acyl_CoA_acyltransferase"/>
</dbReference>
<dbReference type="SUPFAM" id="SSF55729">
    <property type="entry name" value="Acyl-CoA N-acyltransferases (Nat)"/>
    <property type="match status" value="1"/>
</dbReference>
<accession>L7W0A6</accession>
<dbReference type="Pfam" id="PF00583">
    <property type="entry name" value="Acetyltransf_1"/>
    <property type="match status" value="2"/>
</dbReference>
<evidence type="ECO:0000313" key="4">
    <source>
        <dbReference type="EMBL" id="AGC72843.1"/>
    </source>
</evidence>
<feature type="domain" description="N-acetyltransferase" evidence="3">
    <location>
        <begin position="2"/>
        <end position="157"/>
    </location>
</feature>
<sequence>MFTIRPFDYSDHDYTAAVAIQNAIWPDQPETVAWWQHRDQIRNPQYFYQSLLVEAEGQVVAVGHMMETPWSYRPGKYAIGLMVYPAYERRGIGTMLYDYIINALAQRVLPPTMLISNVREDKNQSIRFLQQRGFQQVMRSPISHLDLANFDGSRFVDVKTKVQASGIEICAMTELAKIDPDHRQKIYELDWQCTLDEPLPDAPTKPSFEDYTKFFFESPNFIPEGCFIAVDKGEYVGLSNLFYNPGQPTVINTGFTAVLRTYRRRGIATALKLHAIAYAQQRGYQSIKTGNEENNPMLAINLTLGFVPQPAWLDFQKVTD</sequence>
<dbReference type="InterPro" id="IPR050832">
    <property type="entry name" value="Bact_Acetyltransf"/>
</dbReference>
<dbReference type="GO" id="GO:0016747">
    <property type="term" value="F:acyltransferase activity, transferring groups other than amino-acyl groups"/>
    <property type="evidence" value="ECO:0007669"/>
    <property type="project" value="InterPro"/>
</dbReference>